<dbReference type="Pfam" id="PF07690">
    <property type="entry name" value="MFS_1"/>
    <property type="match status" value="1"/>
</dbReference>
<dbReference type="EMBL" id="CABWKQ010000030">
    <property type="protein sequence ID" value="VWX37933.1"/>
    <property type="molecule type" value="Genomic_DNA"/>
</dbReference>
<reference evidence="3 4" key="1">
    <citation type="submission" date="2019-10" db="EMBL/GenBank/DDBJ databases">
        <authorList>
            <person name="Karimi E."/>
        </authorList>
    </citation>
    <scope>NUCLEOTIDE SEQUENCE [LARGE SCALE GENOMIC DNA]</scope>
    <source>
        <strain evidence="3">Exiguobacterium sp. 9Y</strain>
    </source>
</reference>
<protein>
    <submittedName>
        <fullName evidence="3">MFS transporter</fullName>
    </submittedName>
</protein>
<dbReference type="GO" id="GO:0005886">
    <property type="term" value="C:plasma membrane"/>
    <property type="evidence" value="ECO:0007669"/>
    <property type="project" value="UniProtKB-SubCell"/>
</dbReference>
<name>A0A653IH11_9BACL</name>
<dbReference type="InterPro" id="IPR011701">
    <property type="entry name" value="MFS"/>
</dbReference>
<evidence type="ECO:0000313" key="3">
    <source>
        <dbReference type="EMBL" id="VWX37933.1"/>
    </source>
</evidence>
<dbReference type="PANTHER" id="PTHR23530:SF1">
    <property type="entry name" value="PERMEASE, MAJOR FACILITATOR SUPERFAMILY-RELATED"/>
    <property type="match status" value="1"/>
</dbReference>
<dbReference type="GO" id="GO:0022857">
    <property type="term" value="F:transmembrane transporter activity"/>
    <property type="evidence" value="ECO:0007669"/>
    <property type="project" value="InterPro"/>
</dbReference>
<sequence>MMRFATAFVPAYVIERLFWEARGMSVLDVIYAEIVFALTQLSLELPFGRATDRFGRKWFLVFGMVAECLSFAMLLNAYTLTAFLGAMVLAGVGAAAISGTEEAFLFETLEQVGRVERFERTVGRLNAVSLMTAGLAALIGSWLTHYTVFEFHYKISLISLMSTTLVSLTLRETQLVVEESTARPLRLVWRELRTRPMLIRIFLFSVLFGTTINFIEEFWQLSMRDRGIPETGFGLVFILIMVAQGVGNLLPALTKGSLTVNLNGMLVVFFVSVISFSLTGMASILFLFMVFLLYGQSEPMTSSLLKLMRQQKSGQQSFPLLPG</sequence>
<feature type="transmembrane region" description="Helical" evidence="2">
    <location>
        <begin position="235"/>
        <end position="254"/>
    </location>
</feature>
<feature type="transmembrane region" description="Helical" evidence="2">
    <location>
        <begin position="59"/>
        <end position="78"/>
    </location>
</feature>
<feature type="transmembrane region" description="Helical" evidence="2">
    <location>
        <begin position="197"/>
        <end position="215"/>
    </location>
</feature>
<proteinExistence type="predicted"/>
<evidence type="ECO:0000256" key="2">
    <source>
        <dbReference type="SAM" id="Phobius"/>
    </source>
</evidence>
<keyword evidence="2" id="KW-0812">Transmembrane</keyword>
<dbReference type="InterPro" id="IPR036259">
    <property type="entry name" value="MFS_trans_sf"/>
</dbReference>
<evidence type="ECO:0000256" key="1">
    <source>
        <dbReference type="ARBA" id="ARBA00004651"/>
    </source>
</evidence>
<feature type="transmembrane region" description="Helical" evidence="2">
    <location>
        <begin position="266"/>
        <end position="294"/>
    </location>
</feature>
<keyword evidence="4" id="KW-1185">Reference proteome</keyword>
<dbReference type="AlphaFoldDB" id="A0A653IH11"/>
<feature type="transmembrane region" description="Helical" evidence="2">
    <location>
        <begin position="84"/>
        <end position="106"/>
    </location>
</feature>
<dbReference type="InterPro" id="IPR053160">
    <property type="entry name" value="MFS_DHA3_Transporter"/>
</dbReference>
<keyword evidence="2" id="KW-1133">Transmembrane helix</keyword>
<accession>A0A653IH11</accession>
<dbReference type="Gene3D" id="1.20.1250.20">
    <property type="entry name" value="MFS general substrate transporter like domains"/>
    <property type="match status" value="1"/>
</dbReference>
<comment type="subcellular location">
    <subcellularLocation>
        <location evidence="1">Cell membrane</location>
        <topology evidence="1">Multi-pass membrane protein</topology>
    </subcellularLocation>
</comment>
<gene>
    <name evidence="3" type="ORF">EXIGUO9Y_360210</name>
</gene>
<dbReference type="Proteomes" id="UP000439752">
    <property type="component" value="Unassembled WGS sequence"/>
</dbReference>
<dbReference type="SUPFAM" id="SSF103473">
    <property type="entry name" value="MFS general substrate transporter"/>
    <property type="match status" value="1"/>
</dbReference>
<evidence type="ECO:0000313" key="4">
    <source>
        <dbReference type="Proteomes" id="UP000439752"/>
    </source>
</evidence>
<dbReference type="RefSeq" id="WP_321169309.1">
    <property type="nucleotide sequence ID" value="NZ_LR732312.1"/>
</dbReference>
<organism evidence="3 4">
    <name type="scientific">Exiguobacterium oxidotolerans</name>
    <dbReference type="NCBI Taxonomy" id="223958"/>
    <lineage>
        <taxon>Bacteria</taxon>
        <taxon>Bacillati</taxon>
        <taxon>Bacillota</taxon>
        <taxon>Bacilli</taxon>
        <taxon>Bacillales</taxon>
        <taxon>Bacillales Family XII. Incertae Sedis</taxon>
        <taxon>Exiguobacterium</taxon>
    </lineage>
</organism>
<keyword evidence="2" id="KW-0472">Membrane</keyword>
<feature type="transmembrane region" description="Helical" evidence="2">
    <location>
        <begin position="127"/>
        <end position="145"/>
    </location>
</feature>
<dbReference type="PANTHER" id="PTHR23530">
    <property type="entry name" value="TRANSPORT PROTEIN-RELATED"/>
    <property type="match status" value="1"/>
</dbReference>